<dbReference type="Proteomes" id="UP000022910">
    <property type="component" value="Unassembled WGS sequence"/>
</dbReference>
<dbReference type="EMBL" id="JEMT01022422">
    <property type="protein sequence ID" value="EXX65259.1"/>
    <property type="molecule type" value="Genomic_DNA"/>
</dbReference>
<protein>
    <submittedName>
        <fullName evidence="2">Uncharacterized protein</fullName>
    </submittedName>
</protein>
<evidence type="ECO:0000256" key="1">
    <source>
        <dbReference type="SAM" id="MobiDB-lite"/>
    </source>
</evidence>
<dbReference type="OrthoDB" id="2313167at2759"/>
<proteinExistence type="predicted"/>
<evidence type="ECO:0000313" key="3">
    <source>
        <dbReference type="Proteomes" id="UP000022910"/>
    </source>
</evidence>
<reference evidence="2 3" key="1">
    <citation type="submission" date="2014-02" db="EMBL/GenBank/DDBJ databases">
        <title>Single nucleus genome sequencing reveals high similarity among nuclei of an endomycorrhizal fungus.</title>
        <authorList>
            <person name="Lin K."/>
            <person name="Geurts R."/>
            <person name="Zhang Z."/>
            <person name="Limpens E."/>
            <person name="Saunders D.G."/>
            <person name="Mu D."/>
            <person name="Pang E."/>
            <person name="Cao H."/>
            <person name="Cha H."/>
            <person name="Lin T."/>
            <person name="Zhou Q."/>
            <person name="Shang Y."/>
            <person name="Li Y."/>
            <person name="Ivanov S."/>
            <person name="Sharma T."/>
            <person name="Velzen R.V."/>
            <person name="Ruijter N.D."/>
            <person name="Aanen D.K."/>
            <person name="Win J."/>
            <person name="Kamoun S."/>
            <person name="Bisseling T."/>
            <person name="Huang S."/>
        </authorList>
    </citation>
    <scope>NUCLEOTIDE SEQUENCE [LARGE SCALE GENOMIC DNA]</scope>
    <source>
        <strain evidence="3">DAOM197198w</strain>
    </source>
</reference>
<accession>A0A015KCP1</accession>
<keyword evidence="3" id="KW-1185">Reference proteome</keyword>
<comment type="caution">
    <text evidence="2">The sequence shown here is derived from an EMBL/GenBank/DDBJ whole genome shotgun (WGS) entry which is preliminary data.</text>
</comment>
<sequence>MSSKSYKRSTERNPYIRETNLNNDDSKRIKERPKNCVSTIKKKPEIINNFTECPVPMEVDDPTEYALYRSWDPMDLD</sequence>
<name>A0A015KCP1_RHIIW</name>
<dbReference type="AlphaFoldDB" id="A0A015KCP1"/>
<evidence type="ECO:0000313" key="2">
    <source>
        <dbReference type="EMBL" id="EXX65259.1"/>
    </source>
</evidence>
<gene>
    <name evidence="2" type="ORF">RirG_134980</name>
</gene>
<organism evidence="2 3">
    <name type="scientific">Rhizophagus irregularis (strain DAOM 197198w)</name>
    <name type="common">Glomus intraradices</name>
    <dbReference type="NCBI Taxonomy" id="1432141"/>
    <lineage>
        <taxon>Eukaryota</taxon>
        <taxon>Fungi</taxon>
        <taxon>Fungi incertae sedis</taxon>
        <taxon>Mucoromycota</taxon>
        <taxon>Glomeromycotina</taxon>
        <taxon>Glomeromycetes</taxon>
        <taxon>Glomerales</taxon>
        <taxon>Glomeraceae</taxon>
        <taxon>Rhizophagus</taxon>
    </lineage>
</organism>
<dbReference type="HOGENOM" id="CLU_2639407_0_0_1"/>
<feature type="region of interest" description="Disordered" evidence="1">
    <location>
        <begin position="1"/>
        <end position="31"/>
    </location>
</feature>